<feature type="domain" description="FAD-binding PCMH-type" evidence="4">
    <location>
        <begin position="40"/>
        <end position="206"/>
    </location>
</feature>
<evidence type="ECO:0000256" key="2">
    <source>
        <dbReference type="ARBA" id="ARBA00022630"/>
    </source>
</evidence>
<comment type="caution">
    <text evidence="5">The sequence shown here is derived from an EMBL/GenBank/DDBJ whole genome shotgun (WGS) entry which is preliminary data.</text>
</comment>
<dbReference type="Gene3D" id="3.30.465.10">
    <property type="match status" value="1"/>
</dbReference>
<dbReference type="InterPro" id="IPR016166">
    <property type="entry name" value="FAD-bd_PCMH"/>
</dbReference>
<dbReference type="EMBL" id="DSLA01000127">
    <property type="protein sequence ID" value="HEH36042.1"/>
    <property type="molecule type" value="Genomic_DNA"/>
</dbReference>
<protein>
    <submittedName>
        <fullName evidence="5">FAD-binding oxidoreductase</fullName>
    </submittedName>
</protein>
<dbReference type="GO" id="GO:0008720">
    <property type="term" value="F:D-lactate dehydrogenase (NAD+) activity"/>
    <property type="evidence" value="ECO:0007669"/>
    <property type="project" value="TreeGrafter"/>
</dbReference>
<gene>
    <name evidence="5" type="ORF">ENP88_07930</name>
</gene>
<dbReference type="AlphaFoldDB" id="A0A7J2TLY0"/>
<proteinExistence type="inferred from homology"/>
<comment type="similarity">
    <text evidence="1">Belongs to the FAD-binding oxidoreductase/transferase type 4 family.</text>
</comment>
<evidence type="ECO:0000313" key="5">
    <source>
        <dbReference type="EMBL" id="HEH36042.1"/>
    </source>
</evidence>
<dbReference type="PANTHER" id="PTHR11748:SF111">
    <property type="entry name" value="D-LACTATE DEHYDROGENASE, MITOCHONDRIAL-RELATED"/>
    <property type="match status" value="1"/>
</dbReference>
<evidence type="ECO:0000256" key="1">
    <source>
        <dbReference type="ARBA" id="ARBA00008000"/>
    </source>
</evidence>
<dbReference type="GO" id="GO:1903457">
    <property type="term" value="P:lactate catabolic process"/>
    <property type="evidence" value="ECO:0007669"/>
    <property type="project" value="TreeGrafter"/>
</dbReference>
<dbReference type="Pfam" id="PF01565">
    <property type="entry name" value="FAD_binding_4"/>
    <property type="match status" value="1"/>
</dbReference>
<dbReference type="InterPro" id="IPR016164">
    <property type="entry name" value="FAD-linked_Oxase-like_C"/>
</dbReference>
<dbReference type="PANTHER" id="PTHR11748">
    <property type="entry name" value="D-LACTATE DEHYDROGENASE"/>
    <property type="match status" value="1"/>
</dbReference>
<dbReference type="SUPFAM" id="SSF55103">
    <property type="entry name" value="FAD-linked oxidases, C-terminal domain"/>
    <property type="match status" value="1"/>
</dbReference>
<dbReference type="InterPro" id="IPR006094">
    <property type="entry name" value="Oxid_FAD_bind_N"/>
</dbReference>
<name>A0A7J2TLY0_ARCFL</name>
<keyword evidence="3" id="KW-0274">FAD</keyword>
<sequence>MTKNVLRELFSKLGTIEDHPEILKIYCYDFSTIPRIFSGFVKKPLIVVQPRSVDEVLEILKICERFEIPIVARGAGTSAYGGAVPLKSCVVVDFKKMCGFELLDGKVIAQSGAIWMEIERELNKKGEALRVYPTSAEVSTVGGWIAQGGYGIGSLRYGGIADNLEWLEVVDFDGARVVKGDEMKYYVGTFGCLGMITRACIKTRRNKAIACKAVECRFEDAISKLENGYHAVFKNSRYLYLEGYGARDILLICFEDGEGNEMGKMMWDRRLRPLRIAGRGKRVFSEVFLPYESAKRFSEYAERLSDGFEAVFTNECVVFIMAFGSRYGSMLKALKLVKIAEKLGGSVYAKGMLFSNKYNRDLMAYKKKVDPKNLLNPGKMGWNVFSISLSLLGKFLWSA</sequence>
<dbReference type="InterPro" id="IPR036318">
    <property type="entry name" value="FAD-bd_PCMH-like_sf"/>
</dbReference>
<keyword evidence="2" id="KW-0285">Flavoprotein</keyword>
<organism evidence="5">
    <name type="scientific">Archaeoglobus fulgidus</name>
    <dbReference type="NCBI Taxonomy" id="2234"/>
    <lineage>
        <taxon>Archaea</taxon>
        <taxon>Methanobacteriati</taxon>
        <taxon>Methanobacteriota</taxon>
        <taxon>Archaeoglobi</taxon>
        <taxon>Archaeoglobales</taxon>
        <taxon>Archaeoglobaceae</taxon>
        <taxon>Archaeoglobus</taxon>
    </lineage>
</organism>
<dbReference type="GO" id="GO:0004458">
    <property type="term" value="F:D-lactate dehydrogenase (cytochrome) activity"/>
    <property type="evidence" value="ECO:0007669"/>
    <property type="project" value="TreeGrafter"/>
</dbReference>
<accession>A0A7J2TLY0</accession>
<reference evidence="5" key="1">
    <citation type="journal article" date="2020" name="mSystems">
        <title>Genome- and Community-Level Interaction Insights into Carbon Utilization and Element Cycling Functions of Hydrothermarchaeota in Hydrothermal Sediment.</title>
        <authorList>
            <person name="Zhou Z."/>
            <person name="Liu Y."/>
            <person name="Xu W."/>
            <person name="Pan J."/>
            <person name="Luo Z.H."/>
            <person name="Li M."/>
        </authorList>
    </citation>
    <scope>NUCLEOTIDE SEQUENCE [LARGE SCALE GENOMIC DNA]</scope>
    <source>
        <strain evidence="5">SpSt-26</strain>
    </source>
</reference>
<evidence type="ECO:0000259" key="4">
    <source>
        <dbReference type="PROSITE" id="PS51387"/>
    </source>
</evidence>
<evidence type="ECO:0000256" key="3">
    <source>
        <dbReference type="ARBA" id="ARBA00022827"/>
    </source>
</evidence>
<dbReference type="InterPro" id="IPR016169">
    <property type="entry name" value="FAD-bd_PCMH_sub2"/>
</dbReference>
<dbReference type="PROSITE" id="PS51387">
    <property type="entry name" value="FAD_PCMH"/>
    <property type="match status" value="1"/>
</dbReference>
<dbReference type="SUPFAM" id="SSF56176">
    <property type="entry name" value="FAD-binding/transporter-associated domain-like"/>
    <property type="match status" value="1"/>
</dbReference>
<dbReference type="GO" id="GO:0071949">
    <property type="term" value="F:FAD binding"/>
    <property type="evidence" value="ECO:0007669"/>
    <property type="project" value="InterPro"/>
</dbReference>